<dbReference type="AlphaFoldDB" id="A0A1G4JCH8"/>
<name>A0A1G4JCH8_9SACH</name>
<feature type="region of interest" description="Disordered" evidence="1">
    <location>
        <begin position="1"/>
        <end position="44"/>
    </location>
</feature>
<dbReference type="GO" id="GO:0051321">
    <property type="term" value="P:meiotic cell cycle"/>
    <property type="evidence" value="ECO:0007669"/>
    <property type="project" value="EnsemblFungi"/>
</dbReference>
<dbReference type="GO" id="GO:0051087">
    <property type="term" value="F:protein-folding chaperone binding"/>
    <property type="evidence" value="ECO:0007669"/>
    <property type="project" value="EnsemblFungi"/>
</dbReference>
<protein>
    <submittedName>
        <fullName evidence="2">LADA_0E05006g1_1</fullName>
    </submittedName>
</protein>
<evidence type="ECO:0000313" key="3">
    <source>
        <dbReference type="Proteomes" id="UP000190274"/>
    </source>
</evidence>
<dbReference type="Proteomes" id="UP000190274">
    <property type="component" value="Chromosome E"/>
</dbReference>
<sequence length="378" mass="41847">MELSDDLASAIRKSWSESGTAEGTDSPISTPRGTPKSSTKGSITAEADIPEDYQLLKHHYAISDTAGKSVAQDGLVDVLRDLDFANNEKASPHSTRRRSIEEVSRIRQWLNPRSSFSGASVNERQVKEEVSDRKCWITVVESQDDLWPILILKHSLVLSGTRYKLHVLYSESMLGVASQLSEQGIETIRTNDISPLLVDSATGSASSAFMPTEEGRPAKWSKLLPFVSLANVFDLVCYLSPRSMVLSNVDELLESNIVSSEIDNETCVLLSNTMHEPPTLIVLRPNTEADACIREYMTVYSSTDNNGKWAKLRSSQDLAVLRALFEDSWGVVASEYCYRGVGSIPTTAKIIECCSTQPWNANDETSLLWRKAYSQLVN</sequence>
<organism evidence="2 3">
    <name type="scientific">Lachancea dasiensis</name>
    <dbReference type="NCBI Taxonomy" id="1072105"/>
    <lineage>
        <taxon>Eukaryota</taxon>
        <taxon>Fungi</taxon>
        <taxon>Dikarya</taxon>
        <taxon>Ascomycota</taxon>
        <taxon>Saccharomycotina</taxon>
        <taxon>Saccharomycetes</taxon>
        <taxon>Saccharomycetales</taxon>
        <taxon>Saccharomycetaceae</taxon>
        <taxon>Lachancea</taxon>
    </lineage>
</organism>
<dbReference type="InterPro" id="IPR029044">
    <property type="entry name" value="Nucleotide-diphossugar_trans"/>
</dbReference>
<evidence type="ECO:0000256" key="1">
    <source>
        <dbReference type="SAM" id="MobiDB-lite"/>
    </source>
</evidence>
<proteinExistence type="predicted"/>
<dbReference type="EMBL" id="LT598455">
    <property type="protein sequence ID" value="SCU87601.1"/>
    <property type="molecule type" value="Genomic_DNA"/>
</dbReference>
<dbReference type="SUPFAM" id="SSF53448">
    <property type="entry name" value="Nucleotide-diphospho-sugar transferases"/>
    <property type="match status" value="1"/>
</dbReference>
<dbReference type="Gene3D" id="3.90.550.10">
    <property type="entry name" value="Spore Coat Polysaccharide Biosynthesis Protein SpsA, Chain A"/>
    <property type="match status" value="1"/>
</dbReference>
<accession>A0A1G4JCH8</accession>
<evidence type="ECO:0000313" key="2">
    <source>
        <dbReference type="EMBL" id="SCU87601.1"/>
    </source>
</evidence>
<feature type="compositionally biased region" description="Polar residues" evidence="1">
    <location>
        <begin position="16"/>
        <end position="42"/>
    </location>
</feature>
<gene>
    <name evidence="2" type="ORF">LADA_0E05006G</name>
</gene>
<dbReference type="OrthoDB" id="2014201at2759"/>
<keyword evidence="3" id="KW-1185">Reference proteome</keyword>
<dbReference type="GO" id="GO:0006457">
    <property type="term" value="P:protein folding"/>
    <property type="evidence" value="ECO:0007669"/>
    <property type="project" value="EnsemblFungi"/>
</dbReference>
<reference evidence="3" key="1">
    <citation type="submission" date="2016-03" db="EMBL/GenBank/DDBJ databases">
        <authorList>
            <person name="Devillers H."/>
        </authorList>
    </citation>
    <scope>NUCLEOTIDE SEQUENCE [LARGE SCALE GENOMIC DNA]</scope>
</reference>